<dbReference type="Pfam" id="PF14778">
    <property type="entry name" value="ODR4-like"/>
    <property type="match status" value="1"/>
</dbReference>
<keyword evidence="4 7" id="KW-1133">Transmembrane helix</keyword>
<dbReference type="EMBL" id="PQIB02000016">
    <property type="protein sequence ID" value="RLM61830.1"/>
    <property type="molecule type" value="Genomic_DNA"/>
</dbReference>
<dbReference type="GO" id="GO:0012505">
    <property type="term" value="C:endomembrane system"/>
    <property type="evidence" value="ECO:0007669"/>
    <property type="project" value="TreeGrafter"/>
</dbReference>
<gene>
    <name evidence="8" type="ORF">C2845_PM14G00110</name>
</gene>
<feature type="region of interest" description="Disordered" evidence="6">
    <location>
        <begin position="450"/>
        <end position="475"/>
    </location>
</feature>
<evidence type="ECO:0000313" key="9">
    <source>
        <dbReference type="Proteomes" id="UP000275267"/>
    </source>
</evidence>
<feature type="transmembrane region" description="Helical" evidence="7">
    <location>
        <begin position="482"/>
        <end position="503"/>
    </location>
</feature>
<comment type="caution">
    <text evidence="8">The sequence shown here is derived from an EMBL/GenBank/DDBJ whole genome shotgun (WGS) entry which is preliminary data.</text>
</comment>
<evidence type="ECO:0000256" key="1">
    <source>
        <dbReference type="ARBA" id="ARBA00004370"/>
    </source>
</evidence>
<evidence type="ECO:0000313" key="8">
    <source>
        <dbReference type="EMBL" id="RLM61830.1"/>
    </source>
</evidence>
<protein>
    <recommendedName>
        <fullName evidence="10">Protein odr-4</fullName>
    </recommendedName>
</protein>
<dbReference type="GO" id="GO:0016020">
    <property type="term" value="C:membrane"/>
    <property type="evidence" value="ECO:0007669"/>
    <property type="project" value="UniProtKB-SubCell"/>
</dbReference>
<dbReference type="Proteomes" id="UP000275267">
    <property type="component" value="Unassembled WGS sequence"/>
</dbReference>
<evidence type="ECO:0000256" key="2">
    <source>
        <dbReference type="ARBA" id="ARBA00010131"/>
    </source>
</evidence>
<sequence length="509" mass="54720">MVKAVVGDEAHLKAFEEALSSSSSPPPQAQLGLVVGKLSASSDRALVYSLLPTPPTEAGAPACSLRAAPKPKASKAKAPSSSDATLEFDVDWIAEHARQVSRMLLGGTSVIGIYIWASEASFKATPPAVLSQVIRVVSQACYGSTLSERLLIHISYSPRRWACRICEVASRSLRPCDFKYSKLLASLQTFRCTYNFQIRLTAVRAEPFKKVILKAISHLTEEVQNARALVDGCLFSEDINISTDGPHQVDFLVPFKNAVPIEGASANAFAVLFDDTFFFSSCHESLTLYACTKECSLEGVAGLLSFAGSVSALAYLGPKESISEAISDLKADIITSLRSRLDIILDEADDGSATNVLEQSPSQKVTQVVFHELREPYCFSFPRRVLIPWLGGAYVCDYLQQSETTEDATDRCKEVIPLETAAASSSILEPESAAVCGTLESFWDMVPGARSGGRNRSSRLKDSGCAGQEEDGSRRRQGAGNFNILAALFALLVALIGGVVFTFSAGSNT</sequence>
<keyword evidence="5 7" id="KW-0472">Membrane</keyword>
<accession>A0A3L6PR51</accession>
<dbReference type="InterPro" id="IPR029454">
    <property type="entry name" value="ODR-4-like"/>
</dbReference>
<proteinExistence type="inferred from homology"/>
<dbReference type="GO" id="GO:0008104">
    <property type="term" value="P:intracellular protein localization"/>
    <property type="evidence" value="ECO:0007669"/>
    <property type="project" value="TreeGrafter"/>
</dbReference>
<evidence type="ECO:0000256" key="6">
    <source>
        <dbReference type="SAM" id="MobiDB-lite"/>
    </source>
</evidence>
<comment type="subcellular location">
    <subcellularLocation>
        <location evidence="1">Membrane</location>
    </subcellularLocation>
</comment>
<evidence type="ECO:0000256" key="4">
    <source>
        <dbReference type="ARBA" id="ARBA00022989"/>
    </source>
</evidence>
<dbReference type="OrthoDB" id="21458at2759"/>
<dbReference type="PANTHER" id="PTHR33966:SF1">
    <property type="entry name" value="PROTEIN ODR-4 HOMOLOG"/>
    <property type="match status" value="1"/>
</dbReference>
<name>A0A3L6PR51_PANMI</name>
<dbReference type="AlphaFoldDB" id="A0A3L6PR51"/>
<evidence type="ECO:0000256" key="3">
    <source>
        <dbReference type="ARBA" id="ARBA00022692"/>
    </source>
</evidence>
<evidence type="ECO:0008006" key="10">
    <source>
        <dbReference type="Google" id="ProtNLM"/>
    </source>
</evidence>
<reference evidence="9" key="1">
    <citation type="journal article" date="2019" name="Nat. Commun.">
        <title>The genome of broomcorn millet.</title>
        <authorList>
            <person name="Zou C."/>
            <person name="Miki D."/>
            <person name="Li D."/>
            <person name="Tang Q."/>
            <person name="Xiao L."/>
            <person name="Rajput S."/>
            <person name="Deng P."/>
            <person name="Jia W."/>
            <person name="Huang R."/>
            <person name="Zhang M."/>
            <person name="Sun Y."/>
            <person name="Hu J."/>
            <person name="Fu X."/>
            <person name="Schnable P.S."/>
            <person name="Li F."/>
            <person name="Zhang H."/>
            <person name="Feng B."/>
            <person name="Zhu X."/>
            <person name="Liu R."/>
            <person name="Schnable J.C."/>
            <person name="Zhu J.-K."/>
            <person name="Zhang H."/>
        </authorList>
    </citation>
    <scope>NUCLEOTIDE SEQUENCE [LARGE SCALE GENOMIC DNA]</scope>
</reference>
<comment type="similarity">
    <text evidence="2">Belongs to the ODR-4 family.</text>
</comment>
<dbReference type="PANTHER" id="PTHR33966">
    <property type="entry name" value="PROTEIN ODR-4 HOMOLOG"/>
    <property type="match status" value="1"/>
</dbReference>
<keyword evidence="3 7" id="KW-0812">Transmembrane</keyword>
<evidence type="ECO:0000256" key="5">
    <source>
        <dbReference type="ARBA" id="ARBA00023136"/>
    </source>
</evidence>
<organism evidence="8 9">
    <name type="scientific">Panicum miliaceum</name>
    <name type="common">Proso millet</name>
    <name type="synonym">Broomcorn millet</name>
    <dbReference type="NCBI Taxonomy" id="4540"/>
    <lineage>
        <taxon>Eukaryota</taxon>
        <taxon>Viridiplantae</taxon>
        <taxon>Streptophyta</taxon>
        <taxon>Embryophyta</taxon>
        <taxon>Tracheophyta</taxon>
        <taxon>Spermatophyta</taxon>
        <taxon>Magnoliopsida</taxon>
        <taxon>Liliopsida</taxon>
        <taxon>Poales</taxon>
        <taxon>Poaceae</taxon>
        <taxon>PACMAD clade</taxon>
        <taxon>Panicoideae</taxon>
        <taxon>Panicodae</taxon>
        <taxon>Paniceae</taxon>
        <taxon>Panicinae</taxon>
        <taxon>Panicum</taxon>
        <taxon>Panicum sect. Panicum</taxon>
    </lineage>
</organism>
<keyword evidence="9" id="KW-1185">Reference proteome</keyword>
<dbReference type="STRING" id="4540.A0A3L6PR51"/>
<evidence type="ECO:0000256" key="7">
    <source>
        <dbReference type="SAM" id="Phobius"/>
    </source>
</evidence>